<evidence type="ECO:0000313" key="4">
    <source>
        <dbReference type="Proteomes" id="UP000184278"/>
    </source>
</evidence>
<dbReference type="Proteomes" id="UP000184278">
    <property type="component" value="Unassembled WGS sequence"/>
</dbReference>
<dbReference type="InterPro" id="IPR053150">
    <property type="entry name" value="Teicoplanin_resist-assoc"/>
</dbReference>
<feature type="transmembrane region" description="Helical" evidence="1">
    <location>
        <begin position="7"/>
        <end position="28"/>
    </location>
</feature>
<keyword evidence="1" id="KW-0472">Membrane</keyword>
<evidence type="ECO:0000313" key="3">
    <source>
        <dbReference type="EMBL" id="SHI62327.1"/>
    </source>
</evidence>
<dbReference type="OrthoDB" id="9805025at2"/>
<evidence type="ECO:0000256" key="1">
    <source>
        <dbReference type="SAM" id="Phobius"/>
    </source>
</evidence>
<feature type="transmembrane region" description="Helical" evidence="1">
    <location>
        <begin position="40"/>
        <end position="56"/>
    </location>
</feature>
<feature type="domain" description="VanZ-like" evidence="2">
    <location>
        <begin position="43"/>
        <end position="170"/>
    </location>
</feature>
<keyword evidence="1" id="KW-0812">Transmembrane</keyword>
<protein>
    <submittedName>
        <fullName evidence="3">Glycopeptide antibiotics resistance protein</fullName>
    </submittedName>
</protein>
<dbReference type="PANTHER" id="PTHR36834:SF1">
    <property type="entry name" value="INTEGRAL MEMBRANE PROTEIN"/>
    <property type="match status" value="1"/>
</dbReference>
<keyword evidence="4" id="KW-1185">Reference proteome</keyword>
<feature type="transmembrane region" description="Helical" evidence="1">
    <location>
        <begin position="68"/>
        <end position="89"/>
    </location>
</feature>
<feature type="transmembrane region" description="Helical" evidence="1">
    <location>
        <begin position="155"/>
        <end position="171"/>
    </location>
</feature>
<evidence type="ECO:0000259" key="2">
    <source>
        <dbReference type="Pfam" id="PF04892"/>
    </source>
</evidence>
<dbReference type="AlphaFoldDB" id="A0A1M6CMU3"/>
<dbReference type="EMBL" id="FQXK01000035">
    <property type="protein sequence ID" value="SHI62327.1"/>
    <property type="molecule type" value="Genomic_DNA"/>
</dbReference>
<gene>
    <name evidence="3" type="ORF">SAMN02745229_03364</name>
</gene>
<keyword evidence="1" id="KW-1133">Transmembrane helix</keyword>
<name>A0A1M6CMU3_BUTFI</name>
<dbReference type="Pfam" id="PF04892">
    <property type="entry name" value="VanZ"/>
    <property type="match status" value="1"/>
</dbReference>
<proteinExistence type="predicted"/>
<organism evidence="3 4">
    <name type="scientific">Butyrivibrio fibrisolvens DSM 3071</name>
    <dbReference type="NCBI Taxonomy" id="1121131"/>
    <lineage>
        <taxon>Bacteria</taxon>
        <taxon>Bacillati</taxon>
        <taxon>Bacillota</taxon>
        <taxon>Clostridia</taxon>
        <taxon>Lachnospirales</taxon>
        <taxon>Lachnospiraceae</taxon>
        <taxon>Butyrivibrio</taxon>
    </lineage>
</organism>
<reference evidence="4" key="1">
    <citation type="submission" date="2016-11" db="EMBL/GenBank/DDBJ databases">
        <authorList>
            <person name="Varghese N."/>
            <person name="Submissions S."/>
        </authorList>
    </citation>
    <scope>NUCLEOTIDE SEQUENCE [LARGE SCALE GENOMIC DNA]</scope>
    <source>
        <strain evidence="4">DSM 3071</strain>
    </source>
</reference>
<feature type="transmembrane region" description="Helical" evidence="1">
    <location>
        <begin position="95"/>
        <end position="115"/>
    </location>
</feature>
<dbReference type="PANTHER" id="PTHR36834">
    <property type="entry name" value="MEMBRANE PROTEIN-RELATED"/>
    <property type="match status" value="1"/>
</dbReference>
<accession>A0A1M6CMU3</accession>
<dbReference type="GeneID" id="89511861"/>
<dbReference type="STRING" id="1121131.SAMN02745229_03364"/>
<dbReference type="InterPro" id="IPR006976">
    <property type="entry name" value="VanZ-like"/>
</dbReference>
<sequence length="176" mass="20297">MVVRITLLQMLIFITIMWIIVRASVAVIKKRFSIKHELKMLLVYICLIVIARFVYFDLHIEKGTTPTLIMVLTWTAIYRVYTVPFYFLVDRYDGWLVNIIGNIAMFIPVGIVWPICFEKLNTMKKTVLAGFGLTLFIELSQIFCDGRHTDIDDLFLNTLGVVIGAAILFAIRKSKE</sequence>
<dbReference type="RefSeq" id="WP_073389475.1">
    <property type="nucleotide sequence ID" value="NZ_FQXK01000035.1"/>
</dbReference>